<dbReference type="EC" id="2.1.1.72" evidence="1"/>
<evidence type="ECO:0000259" key="8">
    <source>
        <dbReference type="Pfam" id="PF02384"/>
    </source>
</evidence>
<organism evidence="9 10">
    <name type="scientific">Flavonifractor plautii</name>
    <name type="common">Fusobacterium plautii</name>
    <dbReference type="NCBI Taxonomy" id="292800"/>
    <lineage>
        <taxon>Bacteria</taxon>
        <taxon>Bacillati</taxon>
        <taxon>Bacillota</taxon>
        <taxon>Clostridia</taxon>
        <taxon>Eubacteriales</taxon>
        <taxon>Oscillospiraceae</taxon>
        <taxon>Flavonifractor</taxon>
    </lineage>
</organism>
<evidence type="ECO:0000313" key="9">
    <source>
        <dbReference type="EMBL" id="MSB19330.1"/>
    </source>
</evidence>
<dbReference type="PANTHER" id="PTHR42933">
    <property type="entry name" value="SLR6095 PROTEIN"/>
    <property type="match status" value="1"/>
</dbReference>
<comment type="catalytic activity">
    <reaction evidence="6">
        <text>a 2'-deoxyadenosine in DNA + S-adenosyl-L-methionine = an N(6)-methyl-2'-deoxyadenosine in DNA + S-adenosyl-L-homocysteine + H(+)</text>
        <dbReference type="Rhea" id="RHEA:15197"/>
        <dbReference type="Rhea" id="RHEA-COMP:12418"/>
        <dbReference type="Rhea" id="RHEA-COMP:12419"/>
        <dbReference type="ChEBI" id="CHEBI:15378"/>
        <dbReference type="ChEBI" id="CHEBI:57856"/>
        <dbReference type="ChEBI" id="CHEBI:59789"/>
        <dbReference type="ChEBI" id="CHEBI:90615"/>
        <dbReference type="ChEBI" id="CHEBI:90616"/>
        <dbReference type="EC" id="2.1.1.72"/>
    </reaction>
</comment>
<dbReference type="GO" id="GO:0003677">
    <property type="term" value="F:DNA binding"/>
    <property type="evidence" value="ECO:0007669"/>
    <property type="project" value="InterPro"/>
</dbReference>
<comment type="caution">
    <text evidence="9">The sequence shown here is derived from an EMBL/GenBank/DDBJ whole genome shotgun (WGS) entry which is preliminary data.</text>
</comment>
<reference evidence="9 10" key="1">
    <citation type="journal article" date="2019" name="Nat. Med.">
        <title>A library of human gut bacterial isolates paired with longitudinal multiomics data enables mechanistic microbiome research.</title>
        <authorList>
            <person name="Poyet M."/>
            <person name="Groussin M."/>
            <person name="Gibbons S.M."/>
            <person name="Avila-Pacheco J."/>
            <person name="Jiang X."/>
            <person name="Kearney S.M."/>
            <person name="Perrotta A.R."/>
            <person name="Berdy B."/>
            <person name="Zhao S."/>
            <person name="Lieberman T.D."/>
            <person name="Swanson P.K."/>
            <person name="Smith M."/>
            <person name="Roesemann S."/>
            <person name="Alexander J.E."/>
            <person name="Rich S.A."/>
            <person name="Livny J."/>
            <person name="Vlamakis H."/>
            <person name="Clish C."/>
            <person name="Bullock K."/>
            <person name="Deik A."/>
            <person name="Scott J."/>
            <person name="Pierce K.A."/>
            <person name="Xavier R.J."/>
            <person name="Alm E.J."/>
        </authorList>
    </citation>
    <scope>NUCLEOTIDE SEQUENCE [LARGE SCALE GENOMIC DNA]</scope>
    <source>
        <strain evidence="9 10">BIOML-A2</strain>
    </source>
</reference>
<protein>
    <recommendedName>
        <fullName evidence="1">site-specific DNA-methyltransferase (adenine-specific)</fullName>
        <ecNumber evidence="1">2.1.1.72</ecNumber>
    </recommendedName>
</protein>
<dbReference type="InterPro" id="IPR003356">
    <property type="entry name" value="DNA_methylase_A-5"/>
</dbReference>
<evidence type="ECO:0000256" key="4">
    <source>
        <dbReference type="ARBA" id="ARBA00022691"/>
    </source>
</evidence>
<feature type="compositionally biased region" description="Basic and acidic residues" evidence="7">
    <location>
        <begin position="41"/>
        <end position="52"/>
    </location>
</feature>
<keyword evidence="2 9" id="KW-0489">Methyltransferase</keyword>
<dbReference type="GO" id="GO:0009307">
    <property type="term" value="P:DNA restriction-modification system"/>
    <property type="evidence" value="ECO:0007669"/>
    <property type="project" value="UniProtKB-KW"/>
</dbReference>
<keyword evidence="3" id="KW-0808">Transferase</keyword>
<feature type="compositionally biased region" description="Low complexity" evidence="7">
    <location>
        <begin position="23"/>
        <end position="34"/>
    </location>
</feature>
<evidence type="ECO:0000313" key="10">
    <source>
        <dbReference type="Proteomes" id="UP000434475"/>
    </source>
</evidence>
<dbReference type="InterPro" id="IPR051537">
    <property type="entry name" value="DNA_Adenine_Mtase"/>
</dbReference>
<evidence type="ECO:0000256" key="5">
    <source>
        <dbReference type="ARBA" id="ARBA00022747"/>
    </source>
</evidence>
<proteinExistence type="predicted"/>
<evidence type="ECO:0000256" key="7">
    <source>
        <dbReference type="SAM" id="MobiDB-lite"/>
    </source>
</evidence>
<name>A0A6I2R2X6_FLAPL</name>
<gene>
    <name evidence="9" type="ORF">GKE97_07345</name>
</gene>
<accession>A0A6I2R2X6</accession>
<dbReference type="RefSeq" id="WP_172697528.1">
    <property type="nucleotide sequence ID" value="NZ_WKPR01000005.1"/>
</dbReference>
<evidence type="ECO:0000256" key="2">
    <source>
        <dbReference type="ARBA" id="ARBA00022603"/>
    </source>
</evidence>
<keyword evidence="5" id="KW-0680">Restriction system</keyword>
<dbReference type="PANTHER" id="PTHR42933:SF3">
    <property type="entry name" value="TYPE I RESTRICTION ENZYME MJAVIII METHYLASE SUBUNIT"/>
    <property type="match status" value="1"/>
</dbReference>
<dbReference type="AlphaFoldDB" id="A0A6I2R2X6"/>
<feature type="region of interest" description="Disordered" evidence="7">
    <location>
        <begin position="1"/>
        <end position="52"/>
    </location>
</feature>
<evidence type="ECO:0000256" key="1">
    <source>
        <dbReference type="ARBA" id="ARBA00011900"/>
    </source>
</evidence>
<dbReference type="InterPro" id="IPR029063">
    <property type="entry name" value="SAM-dependent_MTases_sf"/>
</dbReference>
<feature type="compositionally biased region" description="Basic residues" evidence="7">
    <location>
        <begin position="1"/>
        <end position="14"/>
    </location>
</feature>
<dbReference type="Pfam" id="PF02384">
    <property type="entry name" value="N6_Mtase"/>
    <property type="match status" value="1"/>
</dbReference>
<dbReference type="GO" id="GO:0032259">
    <property type="term" value="P:methylation"/>
    <property type="evidence" value="ECO:0007669"/>
    <property type="project" value="UniProtKB-KW"/>
</dbReference>
<dbReference type="GO" id="GO:0008170">
    <property type="term" value="F:N-methyltransferase activity"/>
    <property type="evidence" value="ECO:0007669"/>
    <property type="project" value="InterPro"/>
</dbReference>
<evidence type="ECO:0000256" key="6">
    <source>
        <dbReference type="ARBA" id="ARBA00047942"/>
    </source>
</evidence>
<evidence type="ECO:0000256" key="3">
    <source>
        <dbReference type="ARBA" id="ARBA00022679"/>
    </source>
</evidence>
<dbReference type="Proteomes" id="UP000434475">
    <property type="component" value="Unassembled WGS sequence"/>
</dbReference>
<dbReference type="EMBL" id="WKPR01000005">
    <property type="protein sequence ID" value="MSB19330.1"/>
    <property type="molecule type" value="Genomic_DNA"/>
</dbReference>
<dbReference type="SUPFAM" id="SSF53335">
    <property type="entry name" value="S-adenosyl-L-methionine-dependent methyltransferases"/>
    <property type="match status" value="1"/>
</dbReference>
<dbReference type="PRINTS" id="PR00507">
    <property type="entry name" value="N12N6MTFRASE"/>
</dbReference>
<feature type="domain" description="DNA methylase adenine-specific" evidence="8">
    <location>
        <begin position="155"/>
        <end position="280"/>
    </location>
</feature>
<dbReference type="GO" id="GO:0009007">
    <property type="term" value="F:site-specific DNA-methyltransferase (adenine-specific) activity"/>
    <property type="evidence" value="ECO:0007669"/>
    <property type="project" value="UniProtKB-EC"/>
</dbReference>
<dbReference type="Gene3D" id="3.40.50.150">
    <property type="entry name" value="Vaccinia Virus protein VP39"/>
    <property type="match status" value="1"/>
</dbReference>
<sequence>MLWQKKKKRKKATKPKAVTLVAPQQPVEEIPQTTEPEEKEETPKQKKPAGEKYKKVLSPEKAFLDAFGRLTNRHRAWDVWRDFITMFACSLSNPLDKEHRDKREALYLEIIKKYNKQEQEVFPELAAQTVLALEENPEQDFLGSIFMSLKLGDEHNGQIFTPYHVCELMAEMTMDDVVKKVEQDGYISINDPCCGAGATLIAGIHTARKQLEKVNLNYQNHLLVVAQDIDETVALMCYIQLSLLGVAGYVKVGNSLTEPMTDNDNKENYWFTPMYYSNVWVLRRIFGGR</sequence>
<keyword evidence="4" id="KW-0949">S-adenosyl-L-methionine</keyword>